<keyword evidence="3" id="KW-0804">Transcription</keyword>
<keyword evidence="2" id="KW-0238">DNA-binding</keyword>
<evidence type="ECO:0000313" key="6">
    <source>
        <dbReference type="Proteomes" id="UP000823912"/>
    </source>
</evidence>
<dbReference type="PANTHER" id="PTHR43280:SF2">
    <property type="entry name" value="HTH-TYPE TRANSCRIPTIONAL REGULATOR EXSA"/>
    <property type="match status" value="1"/>
</dbReference>
<proteinExistence type="predicted"/>
<name>A0A9D1JA64_9FIRM</name>
<dbReference type="AlphaFoldDB" id="A0A9D1JA64"/>
<keyword evidence="1" id="KW-0805">Transcription regulation</keyword>
<reference evidence="5" key="1">
    <citation type="submission" date="2020-10" db="EMBL/GenBank/DDBJ databases">
        <authorList>
            <person name="Gilroy R."/>
        </authorList>
    </citation>
    <scope>NUCLEOTIDE SEQUENCE</scope>
    <source>
        <strain evidence="5">ChiSjej5B23-6657</strain>
    </source>
</reference>
<dbReference type="PROSITE" id="PS01124">
    <property type="entry name" value="HTH_ARAC_FAMILY_2"/>
    <property type="match status" value="1"/>
</dbReference>
<dbReference type="PANTHER" id="PTHR43280">
    <property type="entry name" value="ARAC-FAMILY TRANSCRIPTIONAL REGULATOR"/>
    <property type="match status" value="1"/>
</dbReference>
<dbReference type="InterPro" id="IPR018060">
    <property type="entry name" value="HTH_AraC"/>
</dbReference>
<dbReference type="GO" id="GO:0003700">
    <property type="term" value="F:DNA-binding transcription factor activity"/>
    <property type="evidence" value="ECO:0007669"/>
    <property type="project" value="InterPro"/>
</dbReference>
<dbReference type="Pfam" id="PF12833">
    <property type="entry name" value="HTH_18"/>
    <property type="match status" value="1"/>
</dbReference>
<feature type="domain" description="HTH araC/xylS-type" evidence="4">
    <location>
        <begin position="291"/>
        <end position="389"/>
    </location>
</feature>
<accession>A0A9D1JA64</accession>
<evidence type="ECO:0000259" key="4">
    <source>
        <dbReference type="PROSITE" id="PS01124"/>
    </source>
</evidence>
<evidence type="ECO:0000256" key="1">
    <source>
        <dbReference type="ARBA" id="ARBA00023015"/>
    </source>
</evidence>
<dbReference type="InterPro" id="IPR009057">
    <property type="entry name" value="Homeodomain-like_sf"/>
</dbReference>
<dbReference type="EMBL" id="DVHM01000031">
    <property type="protein sequence ID" value="HIR69993.1"/>
    <property type="molecule type" value="Genomic_DNA"/>
</dbReference>
<dbReference type="SUPFAM" id="SSF46689">
    <property type="entry name" value="Homeodomain-like"/>
    <property type="match status" value="2"/>
</dbReference>
<reference evidence="5" key="2">
    <citation type="journal article" date="2021" name="PeerJ">
        <title>Extensive microbial diversity within the chicken gut microbiome revealed by metagenomics and culture.</title>
        <authorList>
            <person name="Gilroy R."/>
            <person name="Ravi A."/>
            <person name="Getino M."/>
            <person name="Pursley I."/>
            <person name="Horton D.L."/>
            <person name="Alikhan N.F."/>
            <person name="Baker D."/>
            <person name="Gharbi K."/>
            <person name="Hall N."/>
            <person name="Watson M."/>
            <person name="Adriaenssens E.M."/>
            <person name="Foster-Nyarko E."/>
            <person name="Jarju S."/>
            <person name="Secka A."/>
            <person name="Antonio M."/>
            <person name="Oren A."/>
            <person name="Chaudhuri R.R."/>
            <person name="La Ragione R."/>
            <person name="Hildebrand F."/>
            <person name="Pallen M.J."/>
        </authorList>
    </citation>
    <scope>NUCLEOTIDE SEQUENCE</scope>
    <source>
        <strain evidence="5">ChiSjej5B23-6657</strain>
    </source>
</reference>
<organism evidence="5 6">
    <name type="scientific">Candidatus Pullilachnospira gallistercoris</name>
    <dbReference type="NCBI Taxonomy" id="2840911"/>
    <lineage>
        <taxon>Bacteria</taxon>
        <taxon>Bacillati</taxon>
        <taxon>Bacillota</taxon>
        <taxon>Clostridia</taxon>
        <taxon>Lachnospirales</taxon>
        <taxon>Lachnospiraceae</taxon>
        <taxon>Lachnospiraceae incertae sedis</taxon>
        <taxon>Candidatus Pullilachnospira</taxon>
    </lineage>
</organism>
<gene>
    <name evidence="5" type="ORF">IAA55_01785</name>
</gene>
<dbReference type="Gene3D" id="1.10.10.60">
    <property type="entry name" value="Homeodomain-like"/>
    <property type="match status" value="2"/>
</dbReference>
<evidence type="ECO:0000256" key="2">
    <source>
        <dbReference type="ARBA" id="ARBA00023125"/>
    </source>
</evidence>
<evidence type="ECO:0000313" key="5">
    <source>
        <dbReference type="EMBL" id="HIR69993.1"/>
    </source>
</evidence>
<dbReference type="SMART" id="SM00342">
    <property type="entry name" value="HTH_ARAC"/>
    <property type="match status" value="1"/>
</dbReference>
<comment type="caution">
    <text evidence="5">The sequence shown here is derived from an EMBL/GenBank/DDBJ whole genome shotgun (WGS) entry which is preliminary data.</text>
</comment>
<sequence length="391" mass="45814">MRDLEYMLERISLWEKLPVLLLDAEDHVIPWRDNILDVEGWYGENPDLMDLLLHYLNGHRQTIYQEQEIFAYAAVEDEETGERCILGPVVLEKNFHGSLRNYRNVGAYLPEDGKLPCVSLEYLINCVELLYFAIYHEQLDEREMLEKMGGQISDKGAREWDVLSYEIRKSEEERIPLPYQIEQRWTSALEQGEEYRVNYPDVISRVGEMARSGKKQLEYTFVVSITLAARAAIRGGVPPAVALELADVWLQKLEQCRDEIQMHGVNAQAMNDFLEHVQAVKKNDREPAYIRDCKDYIARHRTGKIDLNAMAEELRISYGYLSRKFREIVGMTVQQYILKEKIRAAANMIRYSDIPLSEIANYLDFSSQSHMGTYFKKEYHMTPNEYRKRFQ</sequence>
<dbReference type="Proteomes" id="UP000823912">
    <property type="component" value="Unassembled WGS sequence"/>
</dbReference>
<evidence type="ECO:0000256" key="3">
    <source>
        <dbReference type="ARBA" id="ARBA00023163"/>
    </source>
</evidence>
<protein>
    <submittedName>
        <fullName evidence="5">Helix-turn-helix transcriptional regulator</fullName>
    </submittedName>
</protein>
<dbReference type="GO" id="GO:0043565">
    <property type="term" value="F:sequence-specific DNA binding"/>
    <property type="evidence" value="ECO:0007669"/>
    <property type="project" value="InterPro"/>
</dbReference>